<proteinExistence type="predicted"/>
<gene>
    <name evidence="1" type="ORF">CS01_062</name>
</gene>
<reference evidence="1" key="1">
    <citation type="submission" date="2018-09" db="EMBL/GenBank/DDBJ databases">
        <title>Genome Analysis and Characterisation of Bacteriophage CS01 Active against Cronobacter sakazakii.</title>
        <authorList>
            <person name="Kim G.-H."/>
            <person name="Kim J."/>
            <person name="Yoon S.-S."/>
        </authorList>
    </citation>
    <scope>NUCLEOTIDE SEQUENCE [LARGE SCALE GENOMIC DNA]</scope>
</reference>
<organism evidence="1">
    <name type="scientific">Cronobacter phage CS01</name>
    <dbReference type="NCBI Taxonomy" id="2496544"/>
    <lineage>
        <taxon>Viruses</taxon>
        <taxon>Duplodnaviria</taxon>
        <taxon>Heunggongvirae</taxon>
        <taxon>Uroviricota</taxon>
        <taxon>Caudoviricetes</taxon>
        <taxon>Drexlerviridae</taxon>
        <taxon>Kyungwonvirus</taxon>
        <taxon>Kyungwonvirus CS01</taxon>
    </lineage>
</organism>
<accession>A0A3B8DJJ9</accession>
<dbReference type="Proteomes" id="UP000279491">
    <property type="component" value="Segment"/>
</dbReference>
<protein>
    <submittedName>
        <fullName evidence="1">Uncharacterized protein</fullName>
    </submittedName>
</protein>
<keyword evidence="2" id="KW-1185">Reference proteome</keyword>
<sequence length="84" mass="9626">MVKLMKVDSGRQAVWEHAKECGLDDDIKRIASFFDISDVSIIGNGRMTYLNEKPRKMIRVPAVPVKIDAKAIVNQTKEQKKRLR</sequence>
<name>A0A3B8DJJ9_9CAUD</name>
<dbReference type="EMBL" id="MH845412">
    <property type="protein sequence ID" value="AYJ73350.1"/>
    <property type="molecule type" value="Genomic_DNA"/>
</dbReference>
<evidence type="ECO:0000313" key="1">
    <source>
        <dbReference type="EMBL" id="AYJ73350.1"/>
    </source>
</evidence>
<evidence type="ECO:0000313" key="2">
    <source>
        <dbReference type="Proteomes" id="UP000279491"/>
    </source>
</evidence>